<accession>A0ABT5U647</accession>
<dbReference type="RefSeq" id="WP_274687406.1">
    <property type="nucleotide sequence ID" value="NZ_JAPMOU010000003.1"/>
</dbReference>
<evidence type="ECO:0000313" key="2">
    <source>
        <dbReference type="EMBL" id="MDE1461037.1"/>
    </source>
</evidence>
<dbReference type="Proteomes" id="UP001528823">
    <property type="component" value="Unassembled WGS sequence"/>
</dbReference>
<dbReference type="EMBL" id="JAPMOU010000003">
    <property type="protein sequence ID" value="MDE1461037.1"/>
    <property type="molecule type" value="Genomic_DNA"/>
</dbReference>
<dbReference type="Gene3D" id="3.30.700.10">
    <property type="entry name" value="Glycoprotein, Type 4 Pilin"/>
    <property type="match status" value="1"/>
</dbReference>
<dbReference type="PANTHER" id="PTHR34980">
    <property type="entry name" value="INNER MEMBRANE PROTEIN-RELATED-RELATED"/>
    <property type="match status" value="1"/>
</dbReference>
<name>A0ABT5U647_9GAMM</name>
<dbReference type="PANTHER" id="PTHR34980:SF3">
    <property type="entry name" value="BLR8105 PROTEIN"/>
    <property type="match status" value="1"/>
</dbReference>
<keyword evidence="1" id="KW-0812">Transmembrane</keyword>
<comment type="caution">
    <text evidence="2">The sequence shown here is derived from an EMBL/GenBank/DDBJ whole genome shotgun (WGS) entry which is preliminary data.</text>
</comment>
<feature type="transmembrane region" description="Helical" evidence="1">
    <location>
        <begin position="68"/>
        <end position="89"/>
    </location>
</feature>
<evidence type="ECO:0000313" key="3">
    <source>
        <dbReference type="Proteomes" id="UP001528823"/>
    </source>
</evidence>
<reference evidence="2 3" key="1">
    <citation type="submission" date="2022-11" db="EMBL/GenBank/DDBJ databases">
        <title>Spartinivicinus poritis sp. nov., isolated from scleractinian coral Porites lutea.</title>
        <authorList>
            <person name="Zhang G."/>
            <person name="Cai L."/>
            <person name="Wei Q."/>
        </authorList>
    </citation>
    <scope>NUCLEOTIDE SEQUENCE [LARGE SCALE GENOMIC DNA]</scope>
    <source>
        <strain evidence="2 3">A2-2</strain>
    </source>
</reference>
<feature type="transmembrane region" description="Helical" evidence="1">
    <location>
        <begin position="40"/>
        <end position="62"/>
    </location>
</feature>
<keyword evidence="1" id="KW-1133">Transmembrane helix</keyword>
<keyword evidence="1" id="KW-0472">Membrane</keyword>
<organism evidence="2 3">
    <name type="scientific">Spartinivicinus poritis</name>
    <dbReference type="NCBI Taxonomy" id="2994640"/>
    <lineage>
        <taxon>Bacteria</taxon>
        <taxon>Pseudomonadati</taxon>
        <taxon>Pseudomonadota</taxon>
        <taxon>Gammaproteobacteria</taxon>
        <taxon>Oceanospirillales</taxon>
        <taxon>Zooshikellaceae</taxon>
        <taxon>Spartinivicinus</taxon>
    </lineage>
</organism>
<keyword evidence="3" id="KW-1185">Reference proteome</keyword>
<protein>
    <submittedName>
        <fullName evidence="2">DUF805 domain-containing protein</fullName>
    </submittedName>
</protein>
<feature type="transmembrane region" description="Helical" evidence="1">
    <location>
        <begin position="142"/>
        <end position="164"/>
    </location>
</feature>
<sequence>MVQDNIYQSPGSDLNKEGQDEIYGELNVLNAKGRIGRVRLLAWGITVGLLFVGLTAIANVLFTAIGGIGTFIGGGLTIIFYVALLYFYVIYTIQRCHDINISGWFSILFIVIPIVYLALYFIPGTQGSNKYGNQPPPNSRKVIVIALAFPIIIGILAAISIPAYKSYVERAQQQQL</sequence>
<dbReference type="InterPro" id="IPR008523">
    <property type="entry name" value="DUF805"/>
</dbReference>
<evidence type="ECO:0000256" key="1">
    <source>
        <dbReference type="SAM" id="Phobius"/>
    </source>
</evidence>
<proteinExistence type="predicted"/>
<dbReference type="Pfam" id="PF05656">
    <property type="entry name" value="DUF805"/>
    <property type="match status" value="1"/>
</dbReference>
<feature type="transmembrane region" description="Helical" evidence="1">
    <location>
        <begin position="101"/>
        <end position="122"/>
    </location>
</feature>
<gene>
    <name evidence="2" type="ORF">ORQ98_03535</name>
</gene>